<proteinExistence type="predicted"/>
<dbReference type="InterPro" id="IPR009030">
    <property type="entry name" value="Growth_fac_rcpt_cys_sf"/>
</dbReference>
<keyword evidence="2" id="KW-1133">Transmembrane helix</keyword>
<reference evidence="4 5" key="1">
    <citation type="submission" date="2024-03" db="EMBL/GenBank/DDBJ databases">
        <title>Aureococcus anophagefferens CCMP1851 and Kratosvirus quantuckense: Draft genome of a second virus-susceptible host strain in the model system.</title>
        <authorList>
            <person name="Chase E."/>
            <person name="Truchon A.R."/>
            <person name="Schepens W."/>
            <person name="Wilhelm S.W."/>
        </authorList>
    </citation>
    <scope>NUCLEOTIDE SEQUENCE [LARGE SCALE GENOMIC DNA]</scope>
    <source>
        <strain evidence="4 5">CCMP1851</strain>
    </source>
</reference>
<name>A0ABR1FU04_AURAN</name>
<sequence length="802" mass="88164">MWAVLLMAAAAAGLLATEGRTAQQIEAVAAALLAVDDLNAAYASDNITFTLAAAWGDYDVDVVEASTNATAGGFVVLAPPPCDAGTAWNGTACEACPPGFTRVEGDACAPCAPGSFSDDRLLCEPCDEYSYQPAFAAARRPRVPGEREARVPCAACPEGAVCRGYAYAPYNEKNYWADPANPAVVQECYNDGQCKRKFRCFEAYEGARVRSLVLAECELFDILLSYVQTVAIISSFHISWPKHARYLFVFFSLLLFDYGLCLVGTLKWYKVGGLLAAKLWREPEARSFRGVRDAFRFETGDLSDVAADALPAVLARFGWSFERFRSPLHFWYIVLKWRSILICAITTLDDGAVQLFCGSAVIACVIAVEQTLSLLFRPYEKTLLNGVDTAGFVLVAAFASSTIVLFSDEAHRFKQTWLVSVVAFVVAAFGAVAVHEVLAKRDRLFKQAATQETKRRFRVDDHRGILSKRLSELQHRARRPSRELVDRALHHHGRSSPSSRDAPKHAAEGGRRVDPELLLDAVAELSDTLCGPRGTRSWRTRTSDAVWDDYRDASLAIRPFNYPGVIDFVVEELTHVERTIYFGCMLRLERFLQKDGHTRLHDLIEEADRSSILYFLLSASKADADKLVTVLHGILRSADADAAARGDALCRPQGSTRERNSQLQGSDLGRRPRRARTDVAGRRPSYGLQDLATPGGVSSSLAAVQDQVSGHANEHHAKQHKTTVEDCEKVEVRAVLLSHVVTKKDADDEAPVVVVDDEMPEALGEVARRESRRALVPYPESLGAFFCASQDDPVVGIYACGD</sequence>
<evidence type="ECO:0000313" key="5">
    <source>
        <dbReference type="Proteomes" id="UP001363151"/>
    </source>
</evidence>
<evidence type="ECO:0000256" key="1">
    <source>
        <dbReference type="SAM" id="MobiDB-lite"/>
    </source>
</evidence>
<keyword evidence="4" id="KW-0378">Hydrolase</keyword>
<feature type="region of interest" description="Disordered" evidence="1">
    <location>
        <begin position="649"/>
        <end position="692"/>
    </location>
</feature>
<dbReference type="EMBL" id="JBBJCI010000229">
    <property type="protein sequence ID" value="KAK7238574.1"/>
    <property type="molecule type" value="Genomic_DNA"/>
</dbReference>
<organism evidence="4 5">
    <name type="scientific">Aureococcus anophagefferens</name>
    <name type="common">Harmful bloom alga</name>
    <dbReference type="NCBI Taxonomy" id="44056"/>
    <lineage>
        <taxon>Eukaryota</taxon>
        <taxon>Sar</taxon>
        <taxon>Stramenopiles</taxon>
        <taxon>Ochrophyta</taxon>
        <taxon>Pelagophyceae</taxon>
        <taxon>Pelagomonadales</taxon>
        <taxon>Pelagomonadaceae</taxon>
        <taxon>Aureococcus</taxon>
    </lineage>
</organism>
<keyword evidence="2" id="KW-0472">Membrane</keyword>
<feature type="transmembrane region" description="Helical" evidence="2">
    <location>
        <begin position="383"/>
        <end position="405"/>
    </location>
</feature>
<feature type="transmembrane region" description="Helical" evidence="2">
    <location>
        <begin position="353"/>
        <end position="376"/>
    </location>
</feature>
<evidence type="ECO:0000313" key="4">
    <source>
        <dbReference type="EMBL" id="KAK7238574.1"/>
    </source>
</evidence>
<feature type="transmembrane region" description="Helical" evidence="2">
    <location>
        <begin position="246"/>
        <end position="269"/>
    </location>
</feature>
<keyword evidence="2" id="KW-0812">Transmembrane</keyword>
<evidence type="ECO:0000256" key="2">
    <source>
        <dbReference type="SAM" id="Phobius"/>
    </source>
</evidence>
<keyword evidence="3" id="KW-0732">Signal</keyword>
<gene>
    <name evidence="4" type="ORF">SO694_00020157</name>
</gene>
<feature type="chain" id="PRO_5047128115" evidence="3">
    <location>
        <begin position="17"/>
        <end position="802"/>
    </location>
</feature>
<feature type="transmembrane region" description="Helical" evidence="2">
    <location>
        <begin position="417"/>
        <end position="438"/>
    </location>
</feature>
<accession>A0ABR1FU04</accession>
<comment type="caution">
    <text evidence="4">The sequence shown here is derived from an EMBL/GenBank/DDBJ whole genome shotgun (WGS) entry which is preliminary data.</text>
</comment>
<dbReference type="GO" id="GO:0016787">
    <property type="term" value="F:hydrolase activity"/>
    <property type="evidence" value="ECO:0007669"/>
    <property type="project" value="UniProtKB-KW"/>
</dbReference>
<protein>
    <submittedName>
        <fullName evidence="4">Palmitoyl-(Protein) hydrolase</fullName>
    </submittedName>
</protein>
<dbReference type="Proteomes" id="UP001363151">
    <property type="component" value="Unassembled WGS sequence"/>
</dbReference>
<feature type="region of interest" description="Disordered" evidence="1">
    <location>
        <begin position="490"/>
        <end position="510"/>
    </location>
</feature>
<feature type="signal peptide" evidence="3">
    <location>
        <begin position="1"/>
        <end position="16"/>
    </location>
</feature>
<feature type="compositionally biased region" description="Basic and acidic residues" evidence="1">
    <location>
        <begin position="501"/>
        <end position="510"/>
    </location>
</feature>
<dbReference type="SUPFAM" id="SSF57184">
    <property type="entry name" value="Growth factor receptor domain"/>
    <property type="match status" value="1"/>
</dbReference>
<keyword evidence="5" id="KW-1185">Reference proteome</keyword>
<evidence type="ECO:0000256" key="3">
    <source>
        <dbReference type="SAM" id="SignalP"/>
    </source>
</evidence>